<feature type="transmembrane region" description="Helical" evidence="1">
    <location>
        <begin position="135"/>
        <end position="158"/>
    </location>
</feature>
<dbReference type="Pfam" id="PF13593">
    <property type="entry name" value="SBF_like"/>
    <property type="match status" value="1"/>
</dbReference>
<keyword evidence="1" id="KW-1133">Transmembrane helix</keyword>
<accession>A0A1E5E228</accession>
<dbReference type="PANTHER" id="PTHR18640:SF5">
    <property type="entry name" value="SODIUM_BILE ACID COTRANSPORTER 7"/>
    <property type="match status" value="1"/>
</dbReference>
<feature type="transmembrane region" description="Helical" evidence="1">
    <location>
        <begin position="235"/>
        <end position="257"/>
    </location>
</feature>
<dbReference type="AlphaFoldDB" id="A0A1E5E228"/>
<dbReference type="PANTHER" id="PTHR18640">
    <property type="entry name" value="SOLUTE CARRIER FAMILY 10 MEMBER 7"/>
    <property type="match status" value="1"/>
</dbReference>
<sequence length="329" mass="36007">MKDSVIQALKKEWFLVAMVIAMILASVIPQVGKSDGLLHLDNITGIGIALVFFLHGIGLSPKALKDGVSNWRLHLFIQSATFVVYPMLWVIFGQGMLALMPSALAFGFCFLFVLPSTISSSVAMTAIGKGNMPGAIFNASLSSILGIFITPLLIQVFMGFEGLHLDIMDSITSISKMLLLPMILGQVLRPLLLSTFEKHKNIVGKLDKYVILLIVFNAFSDSVAEGIWHSFSIEYVLMSVLICCVVLAFIVQLMVWSAKRFGFDHADEVAAVFCGSKKTLAAGVPMAKVIFGADPRLGMILLPIMIYHPLQIFYCAVLANRYQKKALSI</sequence>
<keyword evidence="1" id="KW-0472">Membrane</keyword>
<dbReference type="STRING" id="1188252.A1QC_08790"/>
<dbReference type="EMBL" id="AJYK02000062">
    <property type="protein sequence ID" value="OEF25458.1"/>
    <property type="molecule type" value="Genomic_DNA"/>
</dbReference>
<evidence type="ECO:0000313" key="2">
    <source>
        <dbReference type="EMBL" id="OEF25458.1"/>
    </source>
</evidence>
<dbReference type="InterPro" id="IPR038770">
    <property type="entry name" value="Na+/solute_symporter_sf"/>
</dbReference>
<dbReference type="PIRSF" id="PIRSF026166">
    <property type="entry name" value="UCP026166"/>
    <property type="match status" value="1"/>
</dbReference>
<reference evidence="2 3" key="1">
    <citation type="journal article" date="2012" name="Science">
        <title>Ecological populations of bacteria act as socially cohesive units of antibiotic production and resistance.</title>
        <authorList>
            <person name="Cordero O.X."/>
            <person name="Wildschutte H."/>
            <person name="Kirkup B."/>
            <person name="Proehl S."/>
            <person name="Ngo L."/>
            <person name="Hussain F."/>
            <person name="Le Roux F."/>
            <person name="Mincer T."/>
            <person name="Polz M.F."/>
        </authorList>
    </citation>
    <scope>NUCLEOTIDE SEQUENCE [LARGE SCALE GENOMIC DNA]</scope>
    <source>
        <strain evidence="2 3">1S-45</strain>
    </source>
</reference>
<feature type="transmembrane region" description="Helical" evidence="1">
    <location>
        <begin position="12"/>
        <end position="31"/>
    </location>
</feature>
<dbReference type="InterPro" id="IPR016833">
    <property type="entry name" value="Put_Na-Bile_cotransptr"/>
</dbReference>
<gene>
    <name evidence="2" type="ORF">A1QC_08790</name>
</gene>
<dbReference type="GO" id="GO:0005886">
    <property type="term" value="C:plasma membrane"/>
    <property type="evidence" value="ECO:0007669"/>
    <property type="project" value="TreeGrafter"/>
</dbReference>
<feature type="transmembrane region" description="Helical" evidence="1">
    <location>
        <begin position="98"/>
        <end position="123"/>
    </location>
</feature>
<dbReference type="Proteomes" id="UP000094070">
    <property type="component" value="Unassembled WGS sequence"/>
</dbReference>
<proteinExistence type="predicted"/>
<dbReference type="OrthoDB" id="9792271at2"/>
<keyword evidence="1" id="KW-0812">Transmembrane</keyword>
<evidence type="ECO:0000313" key="3">
    <source>
        <dbReference type="Proteomes" id="UP000094070"/>
    </source>
</evidence>
<name>A0A1E5E228_9VIBR</name>
<dbReference type="eggNOG" id="COG0385">
    <property type="taxonomic scope" value="Bacteria"/>
</dbReference>
<comment type="caution">
    <text evidence="2">The sequence shown here is derived from an EMBL/GenBank/DDBJ whole genome shotgun (WGS) entry which is preliminary data.</text>
</comment>
<feature type="transmembrane region" description="Helical" evidence="1">
    <location>
        <begin position="170"/>
        <end position="188"/>
    </location>
</feature>
<dbReference type="RefSeq" id="WP_017024913.1">
    <property type="nucleotide sequence ID" value="NZ_AJYK02000062.1"/>
</dbReference>
<keyword evidence="3" id="KW-1185">Reference proteome</keyword>
<evidence type="ECO:0000256" key="1">
    <source>
        <dbReference type="SAM" id="Phobius"/>
    </source>
</evidence>
<dbReference type="Gene3D" id="1.20.1530.20">
    <property type="match status" value="1"/>
</dbReference>
<protein>
    <submittedName>
        <fullName evidence="2">Bile acid:sodium symporter</fullName>
    </submittedName>
</protein>
<feature type="transmembrane region" description="Helical" evidence="1">
    <location>
        <begin position="43"/>
        <end position="61"/>
    </location>
</feature>
<feature type="transmembrane region" description="Helical" evidence="1">
    <location>
        <begin position="297"/>
        <end position="319"/>
    </location>
</feature>
<feature type="transmembrane region" description="Helical" evidence="1">
    <location>
        <begin position="73"/>
        <end position="92"/>
    </location>
</feature>
<organism evidence="2 3">
    <name type="scientific">Vibrio rumoiensis 1S-45</name>
    <dbReference type="NCBI Taxonomy" id="1188252"/>
    <lineage>
        <taxon>Bacteria</taxon>
        <taxon>Pseudomonadati</taxon>
        <taxon>Pseudomonadota</taxon>
        <taxon>Gammaproteobacteria</taxon>
        <taxon>Vibrionales</taxon>
        <taxon>Vibrionaceae</taxon>
        <taxon>Vibrio</taxon>
    </lineage>
</organism>